<proteinExistence type="inferred from homology"/>
<dbReference type="GO" id="GO:0015935">
    <property type="term" value="C:small ribosomal subunit"/>
    <property type="evidence" value="ECO:0007669"/>
    <property type="project" value="TreeGrafter"/>
</dbReference>
<sequence length="100" mass="12140">MTRKGLIEKEKKRILLVKKYKSKRIKLLKLYKNSDVTNLKFLYHLQLQRLTRNSSKIRLRNRCLITGRPRGFFRNFRLSRHVFREMTHKGLLPGLIKSSW</sequence>
<dbReference type="Gene3D" id="1.10.287.1480">
    <property type="match status" value="1"/>
</dbReference>
<geneLocation type="chloroplast" evidence="6"/>
<keyword evidence="5" id="KW-0694">RNA-binding</keyword>
<dbReference type="FunFam" id="1.10.287.1480:FF:000001">
    <property type="entry name" value="30S ribosomal protein S14"/>
    <property type="match status" value="1"/>
</dbReference>
<dbReference type="InterPro" id="IPR001209">
    <property type="entry name" value="Ribosomal_uS14"/>
</dbReference>
<name>A0A2U9NT70_9STRA</name>
<dbReference type="Pfam" id="PF00253">
    <property type="entry name" value="Ribosomal_S14"/>
    <property type="match status" value="1"/>
</dbReference>
<evidence type="ECO:0000256" key="2">
    <source>
        <dbReference type="ARBA" id="ARBA00022980"/>
    </source>
</evidence>
<keyword evidence="3 5" id="KW-0687">Ribonucleoprotein</keyword>
<comment type="function">
    <text evidence="5">Binds 16S rRNA, required for the assembly of 30S particles.</text>
</comment>
<keyword evidence="6" id="KW-0150">Chloroplast</keyword>
<dbReference type="GO" id="GO:0003735">
    <property type="term" value="F:structural constituent of ribosome"/>
    <property type="evidence" value="ECO:0007669"/>
    <property type="project" value="InterPro"/>
</dbReference>
<gene>
    <name evidence="5 6" type="primary">rps14</name>
</gene>
<comment type="subcellular location">
    <subcellularLocation>
        <location evidence="5">Plastid</location>
        <location evidence="5">Chloroplast</location>
    </subcellularLocation>
</comment>
<dbReference type="PANTHER" id="PTHR19836:SF19">
    <property type="entry name" value="SMALL RIBOSOMAL SUBUNIT PROTEIN US14M"/>
    <property type="match status" value="1"/>
</dbReference>
<dbReference type="GO" id="GO:0019843">
    <property type="term" value="F:rRNA binding"/>
    <property type="evidence" value="ECO:0007669"/>
    <property type="project" value="UniProtKB-UniRule"/>
</dbReference>
<dbReference type="HAMAP" id="MF_00537">
    <property type="entry name" value="Ribosomal_uS14_1"/>
    <property type="match status" value="1"/>
</dbReference>
<accession>A0A2U9NT70</accession>
<keyword evidence="5" id="KW-0699">rRNA-binding</keyword>
<dbReference type="InterPro" id="IPR018271">
    <property type="entry name" value="Ribosomal_uS14_CS"/>
</dbReference>
<dbReference type="InterPro" id="IPR023036">
    <property type="entry name" value="Ribosomal_uS14_bac/plastid"/>
</dbReference>
<dbReference type="GeneID" id="36960206"/>
<reference evidence="6" key="1">
    <citation type="journal article" date="2018" name="Adv. Bot. Res.">
        <title>Evolution of the Plastid Genomes in Diatoms.</title>
        <authorList>
            <person name="Yu M."/>
            <person name="Ashworth M.P."/>
            <person name="Hajrah N.H."/>
            <person name="Khiyami M.A."/>
            <person name="Sabir M.J."/>
            <person name="Alhebshi A.M."/>
            <person name="Al-Malki A.L."/>
            <person name="Sabir J.S.M."/>
            <person name="Theriot E.C."/>
            <person name="Jansen R.K."/>
        </authorList>
    </citation>
    <scope>NUCLEOTIDE SEQUENCE</scope>
</reference>
<comment type="subunit">
    <text evidence="5">Part of the 30S ribosomal subunit.</text>
</comment>
<organism evidence="6">
    <name type="scientific">Astrosyne radiata</name>
    <dbReference type="NCBI Taxonomy" id="1158023"/>
    <lineage>
        <taxon>Eukaryota</taxon>
        <taxon>Sar</taxon>
        <taxon>Stramenopiles</taxon>
        <taxon>Ochrophyta</taxon>
        <taxon>Bacillariophyta</taxon>
        <taxon>Fragilariophyceae</taxon>
        <taxon>Fragilariophycidae</taxon>
        <taxon>Cyclophorales</taxon>
        <taxon>Cyclophoraceae</taxon>
        <taxon>Astrosyne</taxon>
    </lineage>
</organism>
<dbReference type="NCBIfam" id="NF006477">
    <property type="entry name" value="PRK08881.1"/>
    <property type="match status" value="1"/>
</dbReference>
<evidence type="ECO:0000256" key="4">
    <source>
        <dbReference type="ARBA" id="ARBA00035247"/>
    </source>
</evidence>
<dbReference type="PROSITE" id="PS00527">
    <property type="entry name" value="RIBOSOMAL_S14"/>
    <property type="match status" value="1"/>
</dbReference>
<keyword evidence="6" id="KW-0934">Plastid</keyword>
<comment type="similarity">
    <text evidence="1 5">Belongs to the universal ribosomal protein uS14 family.</text>
</comment>
<dbReference type="GO" id="GO:0009507">
    <property type="term" value="C:chloroplast"/>
    <property type="evidence" value="ECO:0007669"/>
    <property type="project" value="UniProtKB-SubCell"/>
</dbReference>
<evidence type="ECO:0000256" key="3">
    <source>
        <dbReference type="ARBA" id="ARBA00023274"/>
    </source>
</evidence>
<evidence type="ECO:0000256" key="1">
    <source>
        <dbReference type="ARBA" id="ARBA00009083"/>
    </source>
</evidence>
<protein>
    <recommendedName>
        <fullName evidence="4 5">Small ribosomal subunit protein uS14c</fullName>
    </recommendedName>
</protein>
<evidence type="ECO:0000256" key="5">
    <source>
        <dbReference type="HAMAP-Rule" id="MF_00537"/>
    </source>
</evidence>
<dbReference type="EMBL" id="MG755807">
    <property type="protein sequence ID" value="AWT40288.1"/>
    <property type="molecule type" value="Genomic_DNA"/>
</dbReference>
<dbReference type="RefSeq" id="YP_009497575.1">
    <property type="nucleotide sequence ID" value="NC_038008.1"/>
</dbReference>
<dbReference type="AlphaFoldDB" id="A0A2U9NT70"/>
<dbReference type="PANTHER" id="PTHR19836">
    <property type="entry name" value="30S RIBOSOMAL PROTEIN S14"/>
    <property type="match status" value="1"/>
</dbReference>
<evidence type="ECO:0000313" key="6">
    <source>
        <dbReference type="EMBL" id="AWT40288.1"/>
    </source>
</evidence>
<keyword evidence="2 5" id="KW-0689">Ribosomal protein</keyword>
<dbReference type="SUPFAM" id="SSF57716">
    <property type="entry name" value="Glucocorticoid receptor-like (DNA-binding domain)"/>
    <property type="match status" value="1"/>
</dbReference>
<dbReference type="GO" id="GO:0006412">
    <property type="term" value="P:translation"/>
    <property type="evidence" value="ECO:0007669"/>
    <property type="project" value="UniProtKB-UniRule"/>
</dbReference>